<accession>A0AAU9C6Y0</accession>
<proteinExistence type="predicted"/>
<keyword evidence="3" id="KW-1185">Reference proteome</keyword>
<evidence type="ECO:0000313" key="3">
    <source>
        <dbReference type="Proteomes" id="UP001348817"/>
    </source>
</evidence>
<sequence>MKNLFLLFFSIFILTASCQTEIDASLDAENDVLSPILLRANSDLSPNWDWTTDEDLDIYTSHPLDKSPVKLYGVKTPFYSQHELSEFQDMAPEDGWMLVFKNFGSNDISPIRDLPSFSLYNKYTGVLRIMTFIPSIADIDYSKVVGVLKASSSSSDHSLFTYYAEGDETTIKGFDPQMSVFYSTKSFNLNHHWISTDFILSGYDPEDVNRDIALDFELYGCDITNVEGEANGSIEQELSERKISGFWKFIGQLEQGLKSGVSFYNDSEKAIKTIKAIGEKFKKKESTTSNRQSSFITVAQAAYSAIGAVRGFIKGGKANTPTPIKFNADFDIQLKMELKKPIYSLKFSLRTDSNHASAIKPTQNISWGVFNLKDRIKYNVNHYKYYKENEAHPYKEAWDEFVNVNSPTFLSNIVHNPSLPTPTYKIGFVKKNGADILSTQASNARRVYYDGNGTDITYSIFEIVVEITHRYYHPTEGWKEASILKIFPITQGDYRLETIEDNDNGGGLPPTPF</sequence>
<keyword evidence="1" id="KW-0732">Signal</keyword>
<reference evidence="2 3" key="1">
    <citation type="submission" date="2021-12" db="EMBL/GenBank/DDBJ databases">
        <title>Genome sequencing of bacteria with rrn-lacking chromosome and rrn-plasmid.</title>
        <authorList>
            <person name="Anda M."/>
            <person name="Iwasaki W."/>
        </authorList>
    </citation>
    <scope>NUCLEOTIDE SEQUENCE [LARGE SCALE GENOMIC DNA]</scope>
    <source>
        <strain evidence="2 3">DSM 100852</strain>
    </source>
</reference>
<protein>
    <submittedName>
        <fullName evidence="2">Uncharacterized protein</fullName>
    </submittedName>
</protein>
<dbReference type="AlphaFoldDB" id="A0AAU9C6Y0"/>
<feature type="chain" id="PRO_5043392473" evidence="1">
    <location>
        <begin position="19"/>
        <end position="513"/>
    </location>
</feature>
<dbReference type="KEGG" id="fax:FUAX_02380"/>
<gene>
    <name evidence="2" type="ORF">FUAX_02380</name>
</gene>
<dbReference type="Proteomes" id="UP001348817">
    <property type="component" value="Chromosome"/>
</dbReference>
<dbReference type="PROSITE" id="PS51257">
    <property type="entry name" value="PROKAR_LIPOPROTEIN"/>
    <property type="match status" value="1"/>
</dbReference>
<evidence type="ECO:0000256" key="1">
    <source>
        <dbReference type="SAM" id="SignalP"/>
    </source>
</evidence>
<name>A0AAU9C6Y0_9BACT</name>
<dbReference type="EMBL" id="AP025314">
    <property type="protein sequence ID" value="BDD07806.1"/>
    <property type="molecule type" value="Genomic_DNA"/>
</dbReference>
<dbReference type="RefSeq" id="WP_338393111.1">
    <property type="nucleotide sequence ID" value="NZ_AP025314.1"/>
</dbReference>
<evidence type="ECO:0000313" key="2">
    <source>
        <dbReference type="EMBL" id="BDD07806.1"/>
    </source>
</evidence>
<feature type="signal peptide" evidence="1">
    <location>
        <begin position="1"/>
        <end position="18"/>
    </location>
</feature>
<organism evidence="2 3">
    <name type="scientific">Fulvitalea axinellae</name>
    <dbReference type="NCBI Taxonomy" id="1182444"/>
    <lineage>
        <taxon>Bacteria</taxon>
        <taxon>Pseudomonadati</taxon>
        <taxon>Bacteroidota</taxon>
        <taxon>Cytophagia</taxon>
        <taxon>Cytophagales</taxon>
        <taxon>Persicobacteraceae</taxon>
        <taxon>Fulvitalea</taxon>
    </lineage>
</organism>